<evidence type="ECO:0000313" key="3">
    <source>
        <dbReference type="Proteomes" id="UP000285768"/>
    </source>
</evidence>
<keyword evidence="1" id="KW-1133">Transmembrane helix</keyword>
<reference evidence="2 3" key="1">
    <citation type="submission" date="2019-01" db="EMBL/GenBank/DDBJ databases">
        <title>Leucobacter muris sp. nov. isolated from the nose of a laboratory mouse.</title>
        <authorList>
            <person name="Benga L."/>
            <person name="Sproeer C."/>
            <person name="Schumann P."/>
            <person name="Verbarg S."/>
            <person name="Bunk B."/>
            <person name="Engelhardt E."/>
            <person name="Benten P.M."/>
            <person name="Sager M."/>
        </authorList>
    </citation>
    <scope>NUCLEOTIDE SEQUENCE [LARGE SCALE GENOMIC DNA]</scope>
    <source>
        <strain evidence="2 3">DSM 101948</strain>
    </source>
</reference>
<dbReference type="RefSeq" id="WP_017885130.1">
    <property type="nucleotide sequence ID" value="NZ_CP035037.1"/>
</dbReference>
<evidence type="ECO:0000313" key="2">
    <source>
        <dbReference type="EMBL" id="QAB17369.1"/>
    </source>
</evidence>
<proteinExistence type="predicted"/>
<dbReference type="InterPro" id="IPR021414">
    <property type="entry name" value="DUF3054"/>
</dbReference>
<dbReference type="Proteomes" id="UP000285768">
    <property type="component" value="Chromosome"/>
</dbReference>
<sequence length="133" mass="14101">MTDRSPDSTVRPAVGLAALALAADAALVLLFAGLGRSNHAREATLLGLLETAWPFLVGLLLVWGWGLVWKRPASLLRSGVPVWIGTLVLGMGLRLLSGQGTAPAFVLVAAITLGVFLLGWRGITALVLRIRRR</sequence>
<feature type="transmembrane region" description="Helical" evidence="1">
    <location>
        <begin position="80"/>
        <end position="97"/>
    </location>
</feature>
<evidence type="ECO:0000256" key="1">
    <source>
        <dbReference type="SAM" id="Phobius"/>
    </source>
</evidence>
<protein>
    <submittedName>
        <fullName evidence="2">DUF3054 domain-containing protein</fullName>
    </submittedName>
</protein>
<keyword evidence="1" id="KW-0472">Membrane</keyword>
<name>A0ABX5QE70_9MICO</name>
<dbReference type="EMBL" id="CP035037">
    <property type="protein sequence ID" value="QAB17369.1"/>
    <property type="molecule type" value="Genomic_DNA"/>
</dbReference>
<feature type="transmembrane region" description="Helical" evidence="1">
    <location>
        <begin position="52"/>
        <end position="68"/>
    </location>
</feature>
<feature type="transmembrane region" description="Helical" evidence="1">
    <location>
        <begin position="103"/>
        <end position="128"/>
    </location>
</feature>
<accession>A0ABX5QE70</accession>
<keyword evidence="1" id="KW-0812">Transmembrane</keyword>
<keyword evidence="3" id="KW-1185">Reference proteome</keyword>
<gene>
    <name evidence="2" type="ORF">Leucomu_05045</name>
</gene>
<dbReference type="Pfam" id="PF11255">
    <property type="entry name" value="DUF3054"/>
    <property type="match status" value="1"/>
</dbReference>
<feature type="transmembrane region" description="Helical" evidence="1">
    <location>
        <begin position="12"/>
        <end position="32"/>
    </location>
</feature>
<organism evidence="2 3">
    <name type="scientific">Leucobacter muris</name>
    <dbReference type="NCBI Taxonomy" id="1935379"/>
    <lineage>
        <taxon>Bacteria</taxon>
        <taxon>Bacillati</taxon>
        <taxon>Actinomycetota</taxon>
        <taxon>Actinomycetes</taxon>
        <taxon>Micrococcales</taxon>
        <taxon>Microbacteriaceae</taxon>
        <taxon>Leucobacter</taxon>
    </lineage>
</organism>